<keyword evidence="3" id="KW-0472">Membrane</keyword>
<dbReference type="GO" id="GO:0008270">
    <property type="term" value="F:zinc ion binding"/>
    <property type="evidence" value="ECO:0007669"/>
    <property type="project" value="UniProtKB-KW"/>
</dbReference>
<name>A0AAE8MZD5_9PEZI</name>
<dbReference type="SMART" id="SM00184">
    <property type="entry name" value="RING"/>
    <property type="match status" value="1"/>
</dbReference>
<accession>A0AAE8MZD5</accession>
<dbReference type="Pfam" id="PF13639">
    <property type="entry name" value="zf-RING_2"/>
    <property type="match status" value="1"/>
</dbReference>
<evidence type="ECO:0000256" key="2">
    <source>
        <dbReference type="SAM" id="MobiDB-lite"/>
    </source>
</evidence>
<dbReference type="CDD" id="cd16454">
    <property type="entry name" value="RING-H2_PA-TM-RING"/>
    <property type="match status" value="1"/>
</dbReference>
<dbReference type="InterPro" id="IPR001841">
    <property type="entry name" value="Znf_RING"/>
</dbReference>
<keyword evidence="6" id="KW-1185">Reference proteome</keyword>
<keyword evidence="3" id="KW-1133">Transmembrane helix</keyword>
<evidence type="ECO:0000259" key="4">
    <source>
        <dbReference type="PROSITE" id="PS50089"/>
    </source>
</evidence>
<evidence type="ECO:0000256" key="3">
    <source>
        <dbReference type="SAM" id="Phobius"/>
    </source>
</evidence>
<dbReference type="SUPFAM" id="SSF57850">
    <property type="entry name" value="RING/U-box"/>
    <property type="match status" value="1"/>
</dbReference>
<reference evidence="5" key="1">
    <citation type="submission" date="2018-03" db="EMBL/GenBank/DDBJ databases">
        <authorList>
            <person name="Guldener U."/>
        </authorList>
    </citation>
    <scope>NUCLEOTIDE SEQUENCE</scope>
</reference>
<dbReference type="InterPro" id="IPR051826">
    <property type="entry name" value="E3_ubiquitin-ligase_domain"/>
</dbReference>
<dbReference type="GO" id="GO:0061630">
    <property type="term" value="F:ubiquitin protein ligase activity"/>
    <property type="evidence" value="ECO:0007669"/>
    <property type="project" value="TreeGrafter"/>
</dbReference>
<keyword evidence="1" id="KW-0863">Zinc-finger</keyword>
<dbReference type="Gene3D" id="3.30.40.10">
    <property type="entry name" value="Zinc/RING finger domain, C3HC4 (zinc finger)"/>
    <property type="match status" value="1"/>
</dbReference>
<keyword evidence="1" id="KW-0479">Metal-binding</keyword>
<gene>
    <name evidence="5" type="ORF">DNG_06110</name>
</gene>
<evidence type="ECO:0000313" key="5">
    <source>
        <dbReference type="EMBL" id="SPO03427.1"/>
    </source>
</evidence>
<dbReference type="PANTHER" id="PTHR22765:SF416">
    <property type="entry name" value="E3 UBIQUITIN-PROTEIN LIGASE GODZILLA"/>
    <property type="match status" value="1"/>
</dbReference>
<feature type="region of interest" description="Disordered" evidence="2">
    <location>
        <begin position="390"/>
        <end position="422"/>
    </location>
</feature>
<feature type="transmembrane region" description="Helical" evidence="3">
    <location>
        <begin position="198"/>
        <end position="219"/>
    </location>
</feature>
<feature type="region of interest" description="Disordered" evidence="2">
    <location>
        <begin position="447"/>
        <end position="469"/>
    </location>
</feature>
<proteinExistence type="predicted"/>
<dbReference type="Proteomes" id="UP001187682">
    <property type="component" value="Unassembled WGS sequence"/>
</dbReference>
<sequence length="492" mass="52976">MALLASFATAEDAKIQSGDSIPDWASDMALGMTLSTNGGEEPYQYFVVPLTATTGIDQSVSPSTVVIEGDIIQINPGNFEEVPDATAKEIAYLSCDEPSEDGDATANDMINKVMETNPMAIVLYSLVGNGCMLEGSDLIYQTIFTMIDSGDAQNALNFLNNTDEDDVVRAMISGNVTEVPIDASGVSNGTTSAVAMSVLYSITGLVTLLFLVIIGTGTLRAHRYPERYGLRSGPGGRPRQSRAKGIARAVLDTLPIIKFGGSSNGGSSTAKPDPDVESQTDAESRRPSKAGSDGARSWGNLPTITEVATPATATSPMHIPLAPISKAQDKDTRVPDDDGDNLGCSICTDDFSVGEDVRVLPCSHKFHPACVDPWLTNVSGTCPLCRLDLRPPGERDEVPDDDDNNMPPPLEFEEEPSTSQRRRISKLLDLSRLRHASPEERIQALRQYRHSQAQEAAPPTGDDHVDRGRRARLADKLRDKFRIRTRTQSPGS</sequence>
<evidence type="ECO:0000256" key="1">
    <source>
        <dbReference type="PROSITE-ProRule" id="PRU00175"/>
    </source>
</evidence>
<evidence type="ECO:0000313" key="6">
    <source>
        <dbReference type="Proteomes" id="UP001187682"/>
    </source>
</evidence>
<dbReference type="InterPro" id="IPR013083">
    <property type="entry name" value="Znf_RING/FYVE/PHD"/>
</dbReference>
<dbReference type="PROSITE" id="PS50089">
    <property type="entry name" value="ZF_RING_2"/>
    <property type="match status" value="1"/>
</dbReference>
<dbReference type="GO" id="GO:0006511">
    <property type="term" value="P:ubiquitin-dependent protein catabolic process"/>
    <property type="evidence" value="ECO:0007669"/>
    <property type="project" value="TreeGrafter"/>
</dbReference>
<dbReference type="GO" id="GO:0005737">
    <property type="term" value="C:cytoplasm"/>
    <property type="evidence" value="ECO:0007669"/>
    <property type="project" value="TreeGrafter"/>
</dbReference>
<comment type="caution">
    <text evidence="5">The sequence shown here is derived from an EMBL/GenBank/DDBJ whole genome shotgun (WGS) entry which is preliminary data.</text>
</comment>
<protein>
    <recommendedName>
        <fullName evidence="4">RING-type domain-containing protein</fullName>
    </recommendedName>
</protein>
<keyword evidence="1" id="KW-0862">Zinc</keyword>
<feature type="region of interest" description="Disordered" evidence="2">
    <location>
        <begin position="258"/>
        <end position="302"/>
    </location>
</feature>
<dbReference type="EMBL" id="ONZQ02000008">
    <property type="protein sequence ID" value="SPO03427.1"/>
    <property type="molecule type" value="Genomic_DNA"/>
</dbReference>
<feature type="domain" description="RING-type" evidence="4">
    <location>
        <begin position="344"/>
        <end position="386"/>
    </location>
</feature>
<dbReference type="AlphaFoldDB" id="A0AAE8MZD5"/>
<organism evidence="5 6">
    <name type="scientific">Cephalotrichum gorgonifer</name>
    <dbReference type="NCBI Taxonomy" id="2041049"/>
    <lineage>
        <taxon>Eukaryota</taxon>
        <taxon>Fungi</taxon>
        <taxon>Dikarya</taxon>
        <taxon>Ascomycota</taxon>
        <taxon>Pezizomycotina</taxon>
        <taxon>Sordariomycetes</taxon>
        <taxon>Hypocreomycetidae</taxon>
        <taxon>Microascales</taxon>
        <taxon>Microascaceae</taxon>
        <taxon>Cephalotrichum</taxon>
    </lineage>
</organism>
<keyword evidence="3" id="KW-0812">Transmembrane</keyword>
<dbReference type="PANTHER" id="PTHR22765">
    <property type="entry name" value="RING FINGER AND PROTEASE ASSOCIATED DOMAIN-CONTAINING"/>
    <property type="match status" value="1"/>
</dbReference>